<dbReference type="PROSITE" id="PS51194">
    <property type="entry name" value="HELICASE_CTER"/>
    <property type="match status" value="1"/>
</dbReference>
<dbReference type="Gene3D" id="3.40.50.10810">
    <property type="entry name" value="Tandem AAA-ATPase domain"/>
    <property type="match status" value="1"/>
</dbReference>
<sequence>MQQFDHLEAQEFPFLYALALLDAPLSQNVMLELLLQLRVSFGKAGEVPGVIAVRDQLTVLNEKQLVVPVSGKGYTLAEGLQMPLIRHLLEHDDIGHWIRSIRVILSKREEYKHWKVQNAAFCRRELFYSCLINEIEGIGYWRHEFFEARTGDKKNLAELLFETDHGILIFEHFSDVAKGVLLSDLFYQANWLASDCRKAYHYVQSHLEQLGEGLHFIIEQLIWQALLRADFEFLAQLETHCLDEHRATLDFAQAIRHADYSNALVHIEQIAKGQKKKTGKRKIHFGDVLGLLYTACLFAVDNPLNRQKLKEHVDDSIKQNDAFCYYLLEALVNHLVKGVPLIAKRYVLQRELSVETLFEGLALYWESEPVREDAHQRLRAALSQYQQHGYHWLAAETDALLSKHYANTAQLPAWHEQHQSTPLYQVVQREESWQRALTALSQLNLSADKDATKSASEQRLVWLLNSLRDEVGLEPREQKLSAKGVWSKGRPIALKRLAQEQDSLPYLSEQDKQIAACLRRGVDSYYGNVEYQLDTDKALPLLINHPLVYWTDAPDVRIDIVQGELALFLKEANAHISLQLEPAITAQQAYVVRKETPTRLAIYNSSPEIKQIAGILGSGLTVPSAAKAQLVDVIAAIAPHLSIHSDLPELAQHIHTVAADTTLYAHLLPLKEGLRLQILVRPLSEVQDINKGSTGGWFTPGKGASNVLGEHEGKTVQASRDLAQEERDLQTLIKNCPAFTEAEENNHEWQWQDPQQCLELLSQLKAIPEQQLQLVWPEGERFRLNGQRSLGNLRLSIKKQGEWFIAGGEVTLDDGRVLALRELMQMAETSKGRFLKLGDNDFLALTDSFRKRLDELRHFSELSGKDGVRINALAASALAELANEVGELKTDQAWREQIDKLDALANFVPQVPSTLQAQLRDYQLEGFQWLAKLAQWGVGACLADDMGLGKTVQTLALLVDRAPQGPALVIAPISVAMNWQAEVARFAPTLKIRAYQQERSLQDLGAFDIVIASYGMLQQDSVAFSAQHWHSVVLDEAQVIKNAATKRSQAAMALSADFKMIASGTPVENHLGELWNLFRFINPGLLGSKDHFADKFAHPIERGDKLARAHLKKLLQPFILRRTKTQVLSELPPRTEINLQVELSDEERHLYEALRQEAIDKIAQIDPTAGKSMQVLAEITKLRRFCCHPKLVMKNAKISGSKLAVLQHTVEELLDNKHKALVFSQFVDHLAIVRAWLDEQGIAYQYLDGSTPATERKKRVDAFQAGDGDIFLISLKAGGTGLNLTAADYVIHLDPWWNPAVEDQASDRAHRMGQQRPVTIYRLVTQDTIEEKILALHADKRELADSLLDGGEMAGRLDTEALLRLLKGGI</sequence>
<dbReference type="InterPro" id="IPR000330">
    <property type="entry name" value="SNF2_N"/>
</dbReference>
<dbReference type="SMART" id="SM00490">
    <property type="entry name" value="HELICc"/>
    <property type="match status" value="1"/>
</dbReference>
<keyword evidence="4" id="KW-0347">Helicase</keyword>
<dbReference type="Gene3D" id="3.40.50.300">
    <property type="entry name" value="P-loop containing nucleotide triphosphate hydrolases"/>
    <property type="match status" value="1"/>
</dbReference>
<dbReference type="SMART" id="SM00487">
    <property type="entry name" value="DEXDc"/>
    <property type="match status" value="1"/>
</dbReference>
<dbReference type="SUPFAM" id="SSF52540">
    <property type="entry name" value="P-loop containing nucleoside triphosphate hydrolases"/>
    <property type="match status" value="2"/>
</dbReference>
<dbReference type="GO" id="GO:0004386">
    <property type="term" value="F:helicase activity"/>
    <property type="evidence" value="ECO:0007669"/>
    <property type="project" value="UniProtKB-KW"/>
</dbReference>
<comment type="caution">
    <text evidence="4">The sequence shown here is derived from an EMBL/GenBank/DDBJ whole genome shotgun (WGS) entry which is preliminary data.</text>
</comment>
<keyword evidence="1" id="KW-0378">Hydrolase</keyword>
<proteinExistence type="predicted"/>
<dbReference type="InterPro" id="IPR001650">
    <property type="entry name" value="Helicase_C-like"/>
</dbReference>
<dbReference type="InterPro" id="IPR014001">
    <property type="entry name" value="Helicase_ATP-bd"/>
</dbReference>
<feature type="domain" description="Helicase ATP-binding" evidence="2">
    <location>
        <begin position="931"/>
        <end position="1084"/>
    </location>
</feature>
<organism evidence="4 5">
    <name type="scientific">Undibacterium flavidum</name>
    <dbReference type="NCBI Taxonomy" id="2762297"/>
    <lineage>
        <taxon>Bacteria</taxon>
        <taxon>Pseudomonadati</taxon>
        <taxon>Pseudomonadota</taxon>
        <taxon>Betaproteobacteria</taxon>
        <taxon>Burkholderiales</taxon>
        <taxon>Oxalobacteraceae</taxon>
        <taxon>Undibacterium</taxon>
    </lineage>
</organism>
<feature type="domain" description="Helicase C-terminal" evidence="3">
    <location>
        <begin position="1209"/>
        <end position="1361"/>
    </location>
</feature>
<dbReference type="EMBL" id="JACOGA010000009">
    <property type="protein sequence ID" value="MBC3874066.1"/>
    <property type="molecule type" value="Genomic_DNA"/>
</dbReference>
<protein>
    <submittedName>
        <fullName evidence="4">DEAD/DEAH box helicase</fullName>
    </submittedName>
</protein>
<gene>
    <name evidence="4" type="ORF">H8K55_10730</name>
</gene>
<accession>A0ABR6YBT7</accession>
<dbReference type="RefSeq" id="WP_186942101.1">
    <property type="nucleotide sequence ID" value="NZ_JACOGA010000009.1"/>
</dbReference>
<evidence type="ECO:0000256" key="1">
    <source>
        <dbReference type="ARBA" id="ARBA00022801"/>
    </source>
</evidence>
<evidence type="ECO:0000259" key="3">
    <source>
        <dbReference type="PROSITE" id="PS51194"/>
    </source>
</evidence>
<evidence type="ECO:0000259" key="2">
    <source>
        <dbReference type="PROSITE" id="PS51192"/>
    </source>
</evidence>
<dbReference type="InterPro" id="IPR038718">
    <property type="entry name" value="SNF2-like_sf"/>
</dbReference>
<dbReference type="CDD" id="cd18012">
    <property type="entry name" value="DEXQc_arch_SWI2_SNF2"/>
    <property type="match status" value="1"/>
</dbReference>
<dbReference type="Pfam" id="PF00271">
    <property type="entry name" value="Helicase_C"/>
    <property type="match status" value="1"/>
</dbReference>
<dbReference type="PROSITE" id="PS51192">
    <property type="entry name" value="HELICASE_ATP_BIND_1"/>
    <property type="match status" value="1"/>
</dbReference>
<evidence type="ECO:0000313" key="4">
    <source>
        <dbReference type="EMBL" id="MBC3874066.1"/>
    </source>
</evidence>
<dbReference type="CDD" id="cd18793">
    <property type="entry name" value="SF2_C_SNF"/>
    <property type="match status" value="1"/>
</dbReference>
<evidence type="ECO:0000313" key="5">
    <source>
        <dbReference type="Proteomes" id="UP000624279"/>
    </source>
</evidence>
<keyword evidence="4" id="KW-0547">Nucleotide-binding</keyword>
<reference evidence="4 5" key="1">
    <citation type="submission" date="2020-08" db="EMBL/GenBank/DDBJ databases">
        <title>Novel species isolated from subtropical streams in China.</title>
        <authorList>
            <person name="Lu H."/>
        </authorList>
    </citation>
    <scope>NUCLEOTIDE SEQUENCE [LARGE SCALE GENOMIC DNA]</scope>
    <source>
        <strain evidence="4 5">LX15W</strain>
    </source>
</reference>
<dbReference type="InterPro" id="IPR027417">
    <property type="entry name" value="P-loop_NTPase"/>
</dbReference>
<keyword evidence="5" id="KW-1185">Reference proteome</keyword>
<dbReference type="Proteomes" id="UP000624279">
    <property type="component" value="Unassembled WGS sequence"/>
</dbReference>
<dbReference type="PANTHER" id="PTHR10799">
    <property type="entry name" value="SNF2/RAD54 HELICASE FAMILY"/>
    <property type="match status" value="1"/>
</dbReference>
<dbReference type="Pfam" id="PF00176">
    <property type="entry name" value="SNF2-rel_dom"/>
    <property type="match status" value="1"/>
</dbReference>
<keyword evidence="4" id="KW-0067">ATP-binding</keyword>
<dbReference type="InterPro" id="IPR049730">
    <property type="entry name" value="SNF2/RAD54-like_C"/>
</dbReference>
<name>A0ABR6YBT7_9BURK</name>